<organism evidence="1 2">
    <name type="scientific">Lentinula aff. lateritia</name>
    <dbReference type="NCBI Taxonomy" id="2804960"/>
    <lineage>
        <taxon>Eukaryota</taxon>
        <taxon>Fungi</taxon>
        <taxon>Dikarya</taxon>
        <taxon>Basidiomycota</taxon>
        <taxon>Agaricomycotina</taxon>
        <taxon>Agaricomycetes</taxon>
        <taxon>Agaricomycetidae</taxon>
        <taxon>Agaricales</taxon>
        <taxon>Marasmiineae</taxon>
        <taxon>Omphalotaceae</taxon>
        <taxon>Lentinula</taxon>
    </lineage>
</organism>
<comment type="caution">
    <text evidence="1">The sequence shown here is derived from an EMBL/GenBank/DDBJ whole genome shotgun (WGS) entry which is preliminary data.</text>
</comment>
<accession>A0ACC1TGR4</accession>
<proteinExistence type="predicted"/>
<evidence type="ECO:0000313" key="2">
    <source>
        <dbReference type="Proteomes" id="UP001163835"/>
    </source>
</evidence>
<sequence length="233" mass="25908">MDTAEPDVIVRSFQLALEFMEAAQGVHAELHLQSLSSVQWFFHNTAEREEGTYRFVLAHSRFPDDTPFLNAAQYAGFVEPFDNSLEPPLHRQMFALEMALPHYGLSNWEDLVPAIPSLDPATQAWEAMMLELIHFVTDTPPPGSVSYQEVGVDPLGVDSPPPPDIPLFLPDSTSPTSPLVPNPSPSPSPLFDDDKDIYESPSSRDHRLEREMMDADGMEVDGDVPIKSESYVA</sequence>
<evidence type="ECO:0000313" key="1">
    <source>
        <dbReference type="EMBL" id="KAJ3803949.1"/>
    </source>
</evidence>
<dbReference type="EMBL" id="MU796494">
    <property type="protein sequence ID" value="KAJ3803949.1"/>
    <property type="molecule type" value="Genomic_DNA"/>
</dbReference>
<gene>
    <name evidence="1" type="ORF">F5876DRAFT_84065</name>
</gene>
<name>A0ACC1TGR4_9AGAR</name>
<reference evidence="1" key="1">
    <citation type="submission" date="2022-09" db="EMBL/GenBank/DDBJ databases">
        <title>A Global Phylogenomic Analysis of the Shiitake Genus Lentinula.</title>
        <authorList>
            <consortium name="DOE Joint Genome Institute"/>
            <person name="Sierra-Patev S."/>
            <person name="Min B."/>
            <person name="Naranjo-Ortiz M."/>
            <person name="Looney B."/>
            <person name="Konkel Z."/>
            <person name="Slot J.C."/>
            <person name="Sakamoto Y."/>
            <person name="Steenwyk J.L."/>
            <person name="Rokas A."/>
            <person name="Carro J."/>
            <person name="Camarero S."/>
            <person name="Ferreira P."/>
            <person name="Molpeceres G."/>
            <person name="Ruiz-Duenas F.J."/>
            <person name="Serrano A."/>
            <person name="Henrissat B."/>
            <person name="Drula E."/>
            <person name="Hughes K.W."/>
            <person name="Mata J.L."/>
            <person name="Ishikawa N.K."/>
            <person name="Vargas-Isla R."/>
            <person name="Ushijima S."/>
            <person name="Smith C.A."/>
            <person name="Ahrendt S."/>
            <person name="Andreopoulos W."/>
            <person name="He G."/>
            <person name="Labutti K."/>
            <person name="Lipzen A."/>
            <person name="Ng V."/>
            <person name="Riley R."/>
            <person name="Sandor L."/>
            <person name="Barry K."/>
            <person name="Martinez A.T."/>
            <person name="Xiao Y."/>
            <person name="Gibbons J.G."/>
            <person name="Terashima K."/>
            <person name="Grigoriev I.V."/>
            <person name="Hibbett D.S."/>
        </authorList>
    </citation>
    <scope>NUCLEOTIDE SEQUENCE</scope>
    <source>
        <strain evidence="1">TMI1499</strain>
    </source>
</reference>
<protein>
    <submittedName>
        <fullName evidence="1">Uncharacterized protein</fullName>
    </submittedName>
</protein>
<dbReference type="Proteomes" id="UP001163835">
    <property type="component" value="Unassembled WGS sequence"/>
</dbReference>
<keyword evidence="2" id="KW-1185">Reference proteome</keyword>